<accession>A0A212KZW2</accession>
<dbReference type="AlphaFoldDB" id="A0A212KZW2"/>
<feature type="region of interest" description="Disordered" evidence="1">
    <location>
        <begin position="1"/>
        <end position="24"/>
    </location>
</feature>
<proteinExistence type="predicted"/>
<reference evidence="2" key="1">
    <citation type="submission" date="2016-08" db="EMBL/GenBank/DDBJ databases">
        <authorList>
            <person name="Seilhamer J.J."/>
        </authorList>
    </citation>
    <scope>NUCLEOTIDE SEQUENCE</scope>
    <source>
        <strain evidence="2">86-1</strain>
    </source>
</reference>
<gene>
    <name evidence="2" type="ORF">KL86DES1_10671</name>
</gene>
<protein>
    <submittedName>
        <fullName evidence="2">Uncharacterized protein</fullName>
    </submittedName>
</protein>
<evidence type="ECO:0000256" key="1">
    <source>
        <dbReference type="SAM" id="MobiDB-lite"/>
    </source>
</evidence>
<sequence>MQTRPFGRVTGSANPGAMANRGGQSWQANSLTSLRLIPLTPPQEQIHFEIALAGCGAGF</sequence>
<organism evidence="2">
    <name type="scientific">uncultured Desulfovibrio sp</name>
    <dbReference type="NCBI Taxonomy" id="167968"/>
    <lineage>
        <taxon>Bacteria</taxon>
        <taxon>Pseudomonadati</taxon>
        <taxon>Thermodesulfobacteriota</taxon>
        <taxon>Desulfovibrionia</taxon>
        <taxon>Desulfovibrionales</taxon>
        <taxon>Desulfovibrionaceae</taxon>
        <taxon>Desulfovibrio</taxon>
        <taxon>environmental samples</taxon>
    </lineage>
</organism>
<name>A0A212KZW2_9BACT</name>
<evidence type="ECO:0000313" key="2">
    <source>
        <dbReference type="EMBL" id="SCM70845.1"/>
    </source>
</evidence>
<dbReference type="EMBL" id="FMJC01000001">
    <property type="protein sequence ID" value="SCM70845.1"/>
    <property type="molecule type" value="Genomic_DNA"/>
</dbReference>